<dbReference type="GO" id="GO:0005783">
    <property type="term" value="C:endoplasmic reticulum"/>
    <property type="evidence" value="ECO:0007669"/>
    <property type="project" value="TreeGrafter"/>
</dbReference>
<keyword evidence="4" id="KW-1185">Reference proteome</keyword>
<dbReference type="STRING" id="1382522.W6MFZ5"/>
<sequence>MKLLGPIAVLLGSISVGVAASDAAVFQLSDSAAKGRVPVLNGVDAVLNLADRFGVSGFYDLEELTDARSLEIGQNSVPSAQHPQLLLVVNGVENPDSLFENAKPLFEVSEEDNRLLDFLSQLPGDIARIQPELSLTRLSEEISLVSETTEDSLVHLWHQHFDKSLNREANKFLDDTWETLKDTFYLLSVQDSASTPEEKRNHKRSINLISDELFINEMAQLEYFFDKPNPARTTVINLNSLVSILKKAGKESRTYELATRIMGDLIMRHSSQSSPFETTVVVLPLSQQLTKISAPLRKRAEFSPISKRAEEQVFASSDSCYSTIELCKSSTSSCSGHGSCSQSGDCWSCVCSSTTTDSKTTNWSGAACQKIDYSVEFNLFLWTGVVLTFLFVSGVKLLASCGSEELPGVLVAATVVKKSNA</sequence>
<evidence type="ECO:0000313" key="3">
    <source>
        <dbReference type="EMBL" id="CDK24343.1"/>
    </source>
</evidence>
<dbReference type="RefSeq" id="XP_022456360.1">
    <property type="nucleotide sequence ID" value="XM_022604832.1"/>
</dbReference>
<keyword evidence="1" id="KW-0732">Signal</keyword>
<evidence type="ECO:0000313" key="4">
    <source>
        <dbReference type="Proteomes" id="UP000019384"/>
    </source>
</evidence>
<reference evidence="3" key="2">
    <citation type="submission" date="2014-02" db="EMBL/GenBank/DDBJ databases">
        <title>Complete DNA sequence of /Kuraishia capsulata/ illustrates novel genomic features among budding yeasts (/Saccharomycotina/).</title>
        <authorList>
            <person name="Morales L."/>
            <person name="Noel B."/>
            <person name="Porcel B."/>
            <person name="Marcet-Houben M."/>
            <person name="Hullo M-F."/>
            <person name="Sacerdot C."/>
            <person name="Tekaia F."/>
            <person name="Leh-Louis V."/>
            <person name="Despons L."/>
            <person name="Khanna V."/>
            <person name="Aury J-M."/>
            <person name="Barbe V."/>
            <person name="Couloux A."/>
            <person name="Labadie K."/>
            <person name="Pelletier E."/>
            <person name="Souciet J-L."/>
            <person name="Boekhout T."/>
            <person name="Gabaldon T."/>
            <person name="Wincker P."/>
            <person name="Dujon B."/>
        </authorList>
    </citation>
    <scope>NUCLEOTIDE SEQUENCE</scope>
    <source>
        <strain evidence="3">CBS 1993</strain>
    </source>
</reference>
<dbReference type="InterPro" id="IPR024382">
    <property type="entry name" value="Vps3844_C"/>
</dbReference>
<dbReference type="HOGENOM" id="CLU_050724_0_0_1"/>
<accession>W6MFZ5</accession>
<feature type="domain" description="Vacuolar sorting protein Vps3844 C-terminal" evidence="2">
    <location>
        <begin position="320"/>
        <end position="412"/>
    </location>
</feature>
<dbReference type="Proteomes" id="UP000019384">
    <property type="component" value="Unassembled WGS sequence"/>
</dbReference>
<evidence type="ECO:0000256" key="1">
    <source>
        <dbReference type="SAM" id="SignalP"/>
    </source>
</evidence>
<reference evidence="3" key="1">
    <citation type="submission" date="2013-12" db="EMBL/GenBank/DDBJ databases">
        <authorList>
            <person name="Genoscope - CEA"/>
        </authorList>
    </citation>
    <scope>NUCLEOTIDE SEQUENCE</scope>
    <source>
        <strain evidence="3">CBS 1993</strain>
    </source>
</reference>
<dbReference type="InterPro" id="IPR053065">
    <property type="entry name" value="Archenteron_Induction-Rel"/>
</dbReference>
<protein>
    <recommendedName>
        <fullName evidence="2">Vacuolar sorting protein Vps3844 C-terminal domain-containing protein</fullName>
    </recommendedName>
</protein>
<dbReference type="Pfam" id="PF12955">
    <property type="entry name" value="Vps3844_C"/>
    <property type="match status" value="1"/>
</dbReference>
<dbReference type="EMBL" id="HG793125">
    <property type="protein sequence ID" value="CDK24343.1"/>
    <property type="molecule type" value="Genomic_DNA"/>
</dbReference>
<feature type="signal peptide" evidence="1">
    <location>
        <begin position="1"/>
        <end position="19"/>
    </location>
</feature>
<proteinExistence type="predicted"/>
<feature type="chain" id="PRO_5004880485" description="Vacuolar sorting protein Vps3844 C-terminal domain-containing protein" evidence="1">
    <location>
        <begin position="20"/>
        <end position="421"/>
    </location>
</feature>
<organism evidence="3 4">
    <name type="scientific">Kuraishia capsulata CBS 1993</name>
    <dbReference type="NCBI Taxonomy" id="1382522"/>
    <lineage>
        <taxon>Eukaryota</taxon>
        <taxon>Fungi</taxon>
        <taxon>Dikarya</taxon>
        <taxon>Ascomycota</taxon>
        <taxon>Saccharomycotina</taxon>
        <taxon>Pichiomycetes</taxon>
        <taxon>Pichiales</taxon>
        <taxon>Pichiaceae</taxon>
        <taxon>Kuraishia</taxon>
    </lineage>
</organism>
<name>W6MFZ5_9ASCO</name>
<dbReference type="OrthoDB" id="5583277at2759"/>
<gene>
    <name evidence="3" type="ORF">KUCA_T00000304001</name>
</gene>
<evidence type="ECO:0000259" key="2">
    <source>
        <dbReference type="Pfam" id="PF12955"/>
    </source>
</evidence>
<dbReference type="PANTHER" id="PTHR36853:SF1">
    <property type="entry name" value="DUF3844 DOMAIN-CONTAINING PROTEIN"/>
    <property type="match status" value="1"/>
</dbReference>
<dbReference type="PANTHER" id="PTHR36853">
    <property type="entry name" value="EXPRESSED PROTEIN"/>
    <property type="match status" value="1"/>
</dbReference>
<dbReference type="GeneID" id="34517748"/>
<dbReference type="AlphaFoldDB" id="W6MFZ5"/>